<sequence length="434" mass="50682">MAREAPKNSTLCHTHTHRHTHTDTHRHTHTHTHTHSQISVNKLGGVSTDGRQQDLRCHMGLGGRRDVLPRGDVSVIRGMWEVRVKQHRQRLKEEQERMEQSALPKIDQQWQYRIYCKTLKKNELNLLHSYLERSTQVYTEAGLQDQEDVEQSGLIFRLHGAQWKDFPGELRGRSYLREWHVIDTNVSRLPDFLKLFTQLRVLHLPKNAIEELPPEIGKLLALRELNLSYNRLSTVPPELGHCEDLRRLELTGNRDLSELPFELSSLKHLEHLDVAENRFASVPVCALRMSGLRLLDLSNNRLTDLPQDMDRLEQLVTLLLHRNNVSYLPHCLTNICTLKMVVVNGDALTCCPIKLCRNPQIKFVRLCDRASLEKKEEKKEESRRRRWRQQREVEEVEVKKDSREKEFIEVYIGSLKERDTVPESTTKVSISCQL</sequence>
<feature type="region of interest" description="Disordered" evidence="4">
    <location>
        <begin position="1"/>
        <end position="51"/>
    </location>
</feature>
<dbReference type="STRING" id="69293.ENSGACP00000001389"/>
<evidence type="ECO:0000256" key="2">
    <source>
        <dbReference type="ARBA" id="ARBA00022737"/>
    </source>
</evidence>
<protein>
    <recommendedName>
        <fullName evidence="7">Leucine rich repeat containing 2</fullName>
    </recommendedName>
</protein>
<evidence type="ECO:0000256" key="4">
    <source>
        <dbReference type="SAM" id="MobiDB-lite"/>
    </source>
</evidence>
<dbReference type="Proteomes" id="UP000007635">
    <property type="component" value="Chromosome XIII"/>
</dbReference>
<keyword evidence="2" id="KW-0677">Repeat</keyword>
<evidence type="ECO:0008006" key="7">
    <source>
        <dbReference type="Google" id="ProtNLM"/>
    </source>
</evidence>
<feature type="coiled-coil region" evidence="3">
    <location>
        <begin position="372"/>
        <end position="399"/>
    </location>
</feature>
<accession>G3N7V5</accession>
<evidence type="ECO:0000256" key="3">
    <source>
        <dbReference type="SAM" id="Coils"/>
    </source>
</evidence>
<keyword evidence="3" id="KW-0175">Coiled coil</keyword>
<name>G3N7V5_GASAC</name>
<evidence type="ECO:0000313" key="6">
    <source>
        <dbReference type="Proteomes" id="UP000007635"/>
    </source>
</evidence>
<dbReference type="SMART" id="SM00369">
    <property type="entry name" value="LRR_TYP"/>
    <property type="match status" value="5"/>
</dbReference>
<dbReference type="InterPro" id="IPR001611">
    <property type="entry name" value="Leu-rich_rpt"/>
</dbReference>
<reference evidence="5" key="2">
    <citation type="submission" date="2025-08" db="UniProtKB">
        <authorList>
            <consortium name="Ensembl"/>
        </authorList>
    </citation>
    <scope>IDENTIFICATION</scope>
</reference>
<dbReference type="AlphaFoldDB" id="G3N7V5"/>
<evidence type="ECO:0000256" key="1">
    <source>
        <dbReference type="ARBA" id="ARBA00022614"/>
    </source>
</evidence>
<dbReference type="InParanoid" id="G3N7V5"/>
<proteinExistence type="predicted"/>
<dbReference type="InterPro" id="IPR003591">
    <property type="entry name" value="Leu-rich_rpt_typical-subtyp"/>
</dbReference>
<reference evidence="5" key="3">
    <citation type="submission" date="2025-09" db="UniProtKB">
        <authorList>
            <consortium name="Ensembl"/>
        </authorList>
    </citation>
    <scope>IDENTIFICATION</scope>
</reference>
<dbReference type="Ensembl" id="ENSGACT00000001390.2">
    <property type="protein sequence ID" value="ENSGACP00000001389.2"/>
    <property type="gene ID" value="ENSGACG00000001076.2"/>
</dbReference>
<keyword evidence="6" id="KW-1185">Reference proteome</keyword>
<reference evidence="5 6" key="1">
    <citation type="journal article" date="2021" name="G3 (Bethesda)">
        <title>Improved contiguity of the threespine stickleback genome using long-read sequencing.</title>
        <authorList>
            <person name="Nath S."/>
            <person name="Shaw D.E."/>
            <person name="White M.A."/>
        </authorList>
    </citation>
    <scope>NUCLEOTIDE SEQUENCE [LARGE SCALE GENOMIC DNA]</scope>
    <source>
        <strain evidence="5 6">Lake Benthic</strain>
    </source>
</reference>
<dbReference type="PANTHER" id="PTHR48051:SF16">
    <property type="entry name" value="LEUCINE-RICH REPEAT-CONTAINING PROTEIN 2"/>
    <property type="match status" value="1"/>
</dbReference>
<keyword evidence="1" id="KW-0433">Leucine-rich repeat</keyword>
<dbReference type="Pfam" id="PF13855">
    <property type="entry name" value="LRR_8"/>
    <property type="match status" value="2"/>
</dbReference>
<dbReference type="InterPro" id="IPR050216">
    <property type="entry name" value="LRR_domain-containing"/>
</dbReference>
<dbReference type="PANTHER" id="PTHR48051">
    <property type="match status" value="1"/>
</dbReference>
<dbReference type="Gene3D" id="3.80.10.10">
    <property type="entry name" value="Ribonuclease Inhibitor"/>
    <property type="match status" value="2"/>
</dbReference>
<evidence type="ECO:0000313" key="5">
    <source>
        <dbReference type="Ensembl" id="ENSGACP00000001389.2"/>
    </source>
</evidence>
<dbReference type="OMA" id="PIDNTQC"/>
<dbReference type="GeneTree" id="ENSGT00940000154960"/>
<dbReference type="Bgee" id="ENSGACG00000001076">
    <property type="expression patterns" value="Expressed in muscle tissue and 4 other cell types or tissues"/>
</dbReference>
<dbReference type="eggNOG" id="KOG0619">
    <property type="taxonomic scope" value="Eukaryota"/>
</dbReference>
<dbReference type="PROSITE" id="PS51450">
    <property type="entry name" value="LRR"/>
    <property type="match status" value="2"/>
</dbReference>
<dbReference type="SUPFAM" id="SSF52058">
    <property type="entry name" value="L domain-like"/>
    <property type="match status" value="1"/>
</dbReference>
<feature type="compositionally biased region" description="Basic residues" evidence="4">
    <location>
        <begin position="14"/>
        <end position="34"/>
    </location>
</feature>
<organism evidence="5 6">
    <name type="scientific">Gasterosteus aculeatus aculeatus</name>
    <name type="common">three-spined stickleback</name>
    <dbReference type="NCBI Taxonomy" id="481459"/>
    <lineage>
        <taxon>Eukaryota</taxon>
        <taxon>Metazoa</taxon>
        <taxon>Chordata</taxon>
        <taxon>Craniata</taxon>
        <taxon>Vertebrata</taxon>
        <taxon>Euteleostomi</taxon>
        <taxon>Actinopterygii</taxon>
        <taxon>Neopterygii</taxon>
        <taxon>Teleostei</taxon>
        <taxon>Neoteleostei</taxon>
        <taxon>Acanthomorphata</taxon>
        <taxon>Eupercaria</taxon>
        <taxon>Perciformes</taxon>
        <taxon>Cottioidei</taxon>
        <taxon>Gasterosteales</taxon>
        <taxon>Gasterosteidae</taxon>
        <taxon>Gasterosteus</taxon>
    </lineage>
</organism>
<dbReference type="GO" id="GO:0005737">
    <property type="term" value="C:cytoplasm"/>
    <property type="evidence" value="ECO:0007669"/>
    <property type="project" value="TreeGrafter"/>
</dbReference>
<dbReference type="InterPro" id="IPR032675">
    <property type="entry name" value="LRR_dom_sf"/>
</dbReference>